<dbReference type="InterPro" id="IPR014710">
    <property type="entry name" value="RmlC-like_jellyroll"/>
</dbReference>
<dbReference type="InterPro" id="IPR036390">
    <property type="entry name" value="WH_DNA-bd_sf"/>
</dbReference>
<evidence type="ECO:0000256" key="1">
    <source>
        <dbReference type="ARBA" id="ARBA00023015"/>
    </source>
</evidence>
<keyword evidence="1" id="KW-0805">Transcription regulation</keyword>
<dbReference type="Gene3D" id="2.60.120.10">
    <property type="entry name" value="Jelly Rolls"/>
    <property type="match status" value="1"/>
</dbReference>
<dbReference type="RefSeq" id="WP_150967122.1">
    <property type="nucleotide sequence ID" value="NZ_VZZJ01000057.1"/>
</dbReference>
<evidence type="ECO:0000256" key="2">
    <source>
        <dbReference type="ARBA" id="ARBA00023125"/>
    </source>
</evidence>
<dbReference type="EMBL" id="VZZJ01000057">
    <property type="protein sequence ID" value="KAB1068183.1"/>
    <property type="molecule type" value="Genomic_DNA"/>
</dbReference>
<dbReference type="InterPro" id="IPR018490">
    <property type="entry name" value="cNMP-bd_dom_sf"/>
</dbReference>
<dbReference type="SUPFAM" id="SSF46785">
    <property type="entry name" value="Winged helix' DNA-binding domain"/>
    <property type="match status" value="1"/>
</dbReference>
<dbReference type="Gene3D" id="1.10.10.10">
    <property type="entry name" value="Winged helix-like DNA-binding domain superfamily/Winged helix DNA-binding domain"/>
    <property type="match status" value="1"/>
</dbReference>
<evidence type="ECO:0000313" key="5">
    <source>
        <dbReference type="EMBL" id="KAB1068183.1"/>
    </source>
</evidence>
<evidence type="ECO:0000313" key="6">
    <source>
        <dbReference type="Proteomes" id="UP000441523"/>
    </source>
</evidence>
<dbReference type="Proteomes" id="UP000441523">
    <property type="component" value="Unassembled WGS sequence"/>
</dbReference>
<dbReference type="GO" id="GO:0006355">
    <property type="term" value="P:regulation of DNA-templated transcription"/>
    <property type="evidence" value="ECO:0007669"/>
    <property type="project" value="InterPro"/>
</dbReference>
<dbReference type="Pfam" id="PF00027">
    <property type="entry name" value="cNMP_binding"/>
    <property type="match status" value="1"/>
</dbReference>
<evidence type="ECO:0000259" key="4">
    <source>
        <dbReference type="PROSITE" id="PS51063"/>
    </source>
</evidence>
<keyword evidence="3" id="KW-0804">Transcription</keyword>
<dbReference type="SUPFAM" id="SSF51206">
    <property type="entry name" value="cAMP-binding domain-like"/>
    <property type="match status" value="1"/>
</dbReference>
<reference evidence="5 6" key="1">
    <citation type="submission" date="2019-09" db="EMBL/GenBank/DDBJ databases">
        <title>YIM 132548 draft genome.</title>
        <authorList>
            <person name="Jiang L."/>
        </authorList>
    </citation>
    <scope>NUCLEOTIDE SEQUENCE [LARGE SCALE GENOMIC DNA]</scope>
    <source>
        <strain evidence="5 6">YIM 132548</strain>
    </source>
</reference>
<sequence>MSEPFIRKLEHAGILSEVERCALRILTTNRRAVLARHDIVTSPGTERVHLVTSGIAGRYKVLRDGTRRIISFVLPGDLCWVHAAAISAGRDLKIGALTPCLVADISRPQLTDLIQTYPGISRAMWWVTLTELSRTREWVVNDSRPAPERFAHLICELLVSLQVVGMAGEDSFEFRLSQADVADAIGVSHVHINRVVQALRTQELIVWCDQTLRIPNVRRLKAFGEFDPGYLCLDGLAI</sequence>
<dbReference type="Pfam" id="PF13545">
    <property type="entry name" value="HTH_Crp_2"/>
    <property type="match status" value="1"/>
</dbReference>
<keyword evidence="6" id="KW-1185">Reference proteome</keyword>
<keyword evidence="2" id="KW-0238">DNA-binding</keyword>
<protein>
    <submittedName>
        <fullName evidence="5">Crp/Fnr family transcriptional regulator</fullName>
    </submittedName>
</protein>
<dbReference type="InterPro" id="IPR012318">
    <property type="entry name" value="HTH_CRP"/>
</dbReference>
<dbReference type="GO" id="GO:0003677">
    <property type="term" value="F:DNA binding"/>
    <property type="evidence" value="ECO:0007669"/>
    <property type="project" value="UniProtKB-KW"/>
</dbReference>
<organism evidence="5 6">
    <name type="scientific">Methylobacterium planeticum</name>
    <dbReference type="NCBI Taxonomy" id="2615211"/>
    <lineage>
        <taxon>Bacteria</taxon>
        <taxon>Pseudomonadati</taxon>
        <taxon>Pseudomonadota</taxon>
        <taxon>Alphaproteobacteria</taxon>
        <taxon>Hyphomicrobiales</taxon>
        <taxon>Methylobacteriaceae</taxon>
        <taxon>Methylobacterium</taxon>
    </lineage>
</organism>
<feature type="domain" description="HTH crp-type" evidence="4">
    <location>
        <begin position="144"/>
        <end position="218"/>
    </location>
</feature>
<dbReference type="InterPro" id="IPR000595">
    <property type="entry name" value="cNMP-bd_dom"/>
</dbReference>
<comment type="caution">
    <text evidence="5">The sequence shown here is derived from an EMBL/GenBank/DDBJ whole genome shotgun (WGS) entry which is preliminary data.</text>
</comment>
<dbReference type="PROSITE" id="PS51063">
    <property type="entry name" value="HTH_CRP_2"/>
    <property type="match status" value="1"/>
</dbReference>
<proteinExistence type="predicted"/>
<accession>A0A6N6MC35</accession>
<gene>
    <name evidence="5" type="ORF">F6X51_27115</name>
</gene>
<dbReference type="InterPro" id="IPR036388">
    <property type="entry name" value="WH-like_DNA-bd_sf"/>
</dbReference>
<dbReference type="AlphaFoldDB" id="A0A6N6MC35"/>
<dbReference type="CDD" id="cd00038">
    <property type="entry name" value="CAP_ED"/>
    <property type="match status" value="1"/>
</dbReference>
<name>A0A6N6MC35_9HYPH</name>
<evidence type="ECO:0000256" key="3">
    <source>
        <dbReference type="ARBA" id="ARBA00023163"/>
    </source>
</evidence>